<keyword evidence="2" id="KW-1185">Reference proteome</keyword>
<gene>
    <name evidence="1" type="ORF">EWM64_g10179</name>
</gene>
<protein>
    <recommendedName>
        <fullName evidence="3">BTB domain-containing protein</fullName>
    </recommendedName>
</protein>
<evidence type="ECO:0008006" key="3">
    <source>
        <dbReference type="Google" id="ProtNLM"/>
    </source>
</evidence>
<name>A0A4Y9ZIX6_9AGAM</name>
<evidence type="ECO:0000313" key="2">
    <source>
        <dbReference type="Proteomes" id="UP000298061"/>
    </source>
</evidence>
<evidence type="ECO:0000313" key="1">
    <source>
        <dbReference type="EMBL" id="TFY73833.1"/>
    </source>
</evidence>
<comment type="caution">
    <text evidence="1">The sequence shown here is derived from an EMBL/GenBank/DDBJ whole genome shotgun (WGS) entry which is preliminary data.</text>
</comment>
<dbReference type="EMBL" id="SFCI01002500">
    <property type="protein sequence ID" value="TFY73833.1"/>
    <property type="molecule type" value="Genomic_DNA"/>
</dbReference>
<accession>A0A4Y9ZIX6</accession>
<dbReference type="AlphaFoldDB" id="A0A4Y9ZIX6"/>
<dbReference type="STRING" id="135208.A0A4Y9ZIX6"/>
<dbReference type="Proteomes" id="UP000298061">
    <property type="component" value="Unassembled WGS sequence"/>
</dbReference>
<dbReference type="OrthoDB" id="3357985at2759"/>
<sequence>MLSLPGAPEHGGLPCAGDTPIIDVSEDSKLLHVLLSFVFSFPVALPRSLEDAFALISAARKYDMGPAITAMRALLLKGEDSLITEENAFRAYGVACRHRLPEEASMAARATLLRPMSIKTYGEDLHLVTGSDLYALSQYRYKCIEAICVVMAGITAGEALELWVTDPVEGTPCRAEYGGNYPRWLTGFFKALARDVLNEDVFPSAQSMDRWRFHGTLLSHCGLVNTRNGLYACAFCKGLSDNVFKLEHFVQTVQDLINVAIRQVRKSYVSLFTLSISTSTKL</sequence>
<reference evidence="1 2" key="1">
    <citation type="submission" date="2019-02" db="EMBL/GenBank/DDBJ databases">
        <title>Genome sequencing of the rare red list fungi Hericium alpestre (H. flagellum).</title>
        <authorList>
            <person name="Buettner E."/>
            <person name="Kellner H."/>
        </authorList>
    </citation>
    <scope>NUCLEOTIDE SEQUENCE [LARGE SCALE GENOMIC DNA]</scope>
    <source>
        <strain evidence="1 2">DSM 108284</strain>
    </source>
</reference>
<proteinExistence type="predicted"/>
<organism evidence="1 2">
    <name type="scientific">Hericium alpestre</name>
    <dbReference type="NCBI Taxonomy" id="135208"/>
    <lineage>
        <taxon>Eukaryota</taxon>
        <taxon>Fungi</taxon>
        <taxon>Dikarya</taxon>
        <taxon>Basidiomycota</taxon>
        <taxon>Agaricomycotina</taxon>
        <taxon>Agaricomycetes</taxon>
        <taxon>Russulales</taxon>
        <taxon>Hericiaceae</taxon>
        <taxon>Hericium</taxon>
    </lineage>
</organism>